<feature type="non-terminal residue" evidence="1">
    <location>
        <position position="34"/>
    </location>
</feature>
<evidence type="ECO:0000313" key="2">
    <source>
        <dbReference type="Proteomes" id="UP000054359"/>
    </source>
</evidence>
<dbReference type="Proteomes" id="UP000054359">
    <property type="component" value="Unassembled WGS sequence"/>
</dbReference>
<protein>
    <submittedName>
        <fullName evidence="1">Uncharacterized protein</fullName>
    </submittedName>
</protein>
<name>A0A087TB77_STEMI</name>
<sequence length="34" mass="3951">MQEQSNHLGLQHPIFQVLYHHTRNAAANESDVHK</sequence>
<dbReference type="AlphaFoldDB" id="A0A087TB77"/>
<organism evidence="1 2">
    <name type="scientific">Stegodyphus mimosarum</name>
    <name type="common">African social velvet spider</name>
    <dbReference type="NCBI Taxonomy" id="407821"/>
    <lineage>
        <taxon>Eukaryota</taxon>
        <taxon>Metazoa</taxon>
        <taxon>Ecdysozoa</taxon>
        <taxon>Arthropoda</taxon>
        <taxon>Chelicerata</taxon>
        <taxon>Arachnida</taxon>
        <taxon>Araneae</taxon>
        <taxon>Araneomorphae</taxon>
        <taxon>Entelegynae</taxon>
        <taxon>Eresoidea</taxon>
        <taxon>Eresidae</taxon>
        <taxon>Stegodyphus</taxon>
    </lineage>
</organism>
<evidence type="ECO:0000313" key="1">
    <source>
        <dbReference type="EMBL" id="KFM62366.1"/>
    </source>
</evidence>
<gene>
    <name evidence="1" type="ORF">X975_05100</name>
</gene>
<keyword evidence="2" id="KW-1185">Reference proteome</keyword>
<reference evidence="1 2" key="1">
    <citation type="submission" date="2013-11" db="EMBL/GenBank/DDBJ databases">
        <title>Genome sequencing of Stegodyphus mimosarum.</title>
        <authorList>
            <person name="Bechsgaard J."/>
        </authorList>
    </citation>
    <scope>NUCLEOTIDE SEQUENCE [LARGE SCALE GENOMIC DNA]</scope>
</reference>
<dbReference type="EMBL" id="KK114401">
    <property type="protein sequence ID" value="KFM62366.1"/>
    <property type="molecule type" value="Genomic_DNA"/>
</dbReference>
<proteinExistence type="predicted"/>
<accession>A0A087TB77</accession>